<keyword evidence="1" id="KW-0175">Coiled coil</keyword>
<dbReference type="Proteomes" id="UP000800200">
    <property type="component" value="Unassembled WGS sequence"/>
</dbReference>
<gene>
    <name evidence="2" type="ORF">K469DRAFT_695583</name>
</gene>
<dbReference type="OrthoDB" id="19923at2759"/>
<evidence type="ECO:0000313" key="3">
    <source>
        <dbReference type="Proteomes" id="UP000800200"/>
    </source>
</evidence>
<evidence type="ECO:0000313" key="2">
    <source>
        <dbReference type="EMBL" id="KAF2178273.1"/>
    </source>
</evidence>
<keyword evidence="3" id="KW-1185">Reference proteome</keyword>
<accession>A0A6A6DH59</accession>
<feature type="coiled-coil region" evidence="1">
    <location>
        <begin position="162"/>
        <end position="189"/>
    </location>
</feature>
<evidence type="ECO:0000256" key="1">
    <source>
        <dbReference type="SAM" id="Coils"/>
    </source>
</evidence>
<reference evidence="2" key="1">
    <citation type="journal article" date="2020" name="Stud. Mycol.">
        <title>101 Dothideomycetes genomes: a test case for predicting lifestyles and emergence of pathogens.</title>
        <authorList>
            <person name="Haridas S."/>
            <person name="Albert R."/>
            <person name="Binder M."/>
            <person name="Bloem J."/>
            <person name="Labutti K."/>
            <person name="Salamov A."/>
            <person name="Andreopoulos B."/>
            <person name="Baker S."/>
            <person name="Barry K."/>
            <person name="Bills G."/>
            <person name="Bluhm B."/>
            <person name="Cannon C."/>
            <person name="Castanera R."/>
            <person name="Culley D."/>
            <person name="Daum C."/>
            <person name="Ezra D."/>
            <person name="Gonzalez J."/>
            <person name="Henrissat B."/>
            <person name="Kuo A."/>
            <person name="Liang C."/>
            <person name="Lipzen A."/>
            <person name="Lutzoni F."/>
            <person name="Magnuson J."/>
            <person name="Mondo S."/>
            <person name="Nolan M."/>
            <person name="Ohm R."/>
            <person name="Pangilinan J."/>
            <person name="Park H.-J."/>
            <person name="Ramirez L."/>
            <person name="Alfaro M."/>
            <person name="Sun H."/>
            <person name="Tritt A."/>
            <person name="Yoshinaga Y."/>
            <person name="Zwiers L.-H."/>
            <person name="Turgeon B."/>
            <person name="Goodwin S."/>
            <person name="Spatafora J."/>
            <person name="Crous P."/>
            <person name="Grigoriev I."/>
        </authorList>
    </citation>
    <scope>NUCLEOTIDE SEQUENCE</scope>
    <source>
        <strain evidence="2">CBS 207.26</strain>
    </source>
</reference>
<sequence length="471" mass="53099">MLRTKPIAIVAMDHLSVAGSIVGILTAVGRVAEIVEPFVSTTKDAPKIAVSVHNEVNRVRMVLSPLQGILETLSSSSTSTTRAAFVQVDELVVTFTDGVLMFSELESILSQLKMPDPTQIELRYCLQWAWKESAISEVLERLQKFLGSLSAIGSDLAAAQSQKALEVQISKLLANNHALSEKVRDLDDAFNANGMVERRFEPLPANPIGGRQIQYYSDKNSAKSTSSFPTQPRRWSHNLYDYPLGKLKRFTLLIIWNALARRTSKKIYRSSAKGFNPRECFIVTDLYSNSIIGFLKSGAIQDDNNKKDVLEDVTELSVDNTRATIILAHLKEGRAFFKPLEILHRLKKKSIKAERRPYNKLKSVELPLEIQDVVQNVTGFTAYLIRPTTRLSTYPPLLKALFDAEGWADWQLRRAHFAVNEINAIIRRANERVLRVECLDPTEDLKTRMHNWYGLNPEDFGTLLLFGGTLW</sequence>
<organism evidence="2 3">
    <name type="scientific">Zopfia rhizophila CBS 207.26</name>
    <dbReference type="NCBI Taxonomy" id="1314779"/>
    <lineage>
        <taxon>Eukaryota</taxon>
        <taxon>Fungi</taxon>
        <taxon>Dikarya</taxon>
        <taxon>Ascomycota</taxon>
        <taxon>Pezizomycotina</taxon>
        <taxon>Dothideomycetes</taxon>
        <taxon>Dothideomycetes incertae sedis</taxon>
        <taxon>Zopfiaceae</taxon>
        <taxon>Zopfia</taxon>
    </lineage>
</organism>
<dbReference type="AlphaFoldDB" id="A0A6A6DH59"/>
<protein>
    <submittedName>
        <fullName evidence="2">Uncharacterized protein</fullName>
    </submittedName>
</protein>
<name>A0A6A6DH59_9PEZI</name>
<dbReference type="EMBL" id="ML994676">
    <property type="protein sequence ID" value="KAF2178273.1"/>
    <property type="molecule type" value="Genomic_DNA"/>
</dbReference>
<dbReference type="SUPFAM" id="SSF48065">
    <property type="entry name" value="DBL homology domain (DH-domain)"/>
    <property type="match status" value="1"/>
</dbReference>
<dbReference type="InterPro" id="IPR035899">
    <property type="entry name" value="DBL_dom_sf"/>
</dbReference>
<proteinExistence type="predicted"/>